<accession>A0A392R3Q4</accession>
<evidence type="ECO:0000313" key="3">
    <source>
        <dbReference type="Proteomes" id="UP000265520"/>
    </source>
</evidence>
<dbReference type="EMBL" id="LXQA010185661">
    <property type="protein sequence ID" value="MCI31238.1"/>
    <property type="molecule type" value="Genomic_DNA"/>
</dbReference>
<dbReference type="Proteomes" id="UP000265520">
    <property type="component" value="Unassembled WGS sequence"/>
</dbReference>
<organism evidence="2 3">
    <name type="scientific">Trifolium medium</name>
    <dbReference type="NCBI Taxonomy" id="97028"/>
    <lineage>
        <taxon>Eukaryota</taxon>
        <taxon>Viridiplantae</taxon>
        <taxon>Streptophyta</taxon>
        <taxon>Embryophyta</taxon>
        <taxon>Tracheophyta</taxon>
        <taxon>Spermatophyta</taxon>
        <taxon>Magnoliopsida</taxon>
        <taxon>eudicotyledons</taxon>
        <taxon>Gunneridae</taxon>
        <taxon>Pentapetalae</taxon>
        <taxon>rosids</taxon>
        <taxon>fabids</taxon>
        <taxon>Fabales</taxon>
        <taxon>Fabaceae</taxon>
        <taxon>Papilionoideae</taxon>
        <taxon>50 kb inversion clade</taxon>
        <taxon>NPAAA clade</taxon>
        <taxon>Hologalegina</taxon>
        <taxon>IRL clade</taxon>
        <taxon>Trifolieae</taxon>
        <taxon>Trifolium</taxon>
    </lineage>
</organism>
<protein>
    <submittedName>
        <fullName evidence="2">Uncharacterized protein</fullName>
    </submittedName>
</protein>
<feature type="non-terminal residue" evidence="2">
    <location>
        <position position="119"/>
    </location>
</feature>
<dbReference type="AlphaFoldDB" id="A0A392R3Q4"/>
<reference evidence="2 3" key="1">
    <citation type="journal article" date="2018" name="Front. Plant Sci.">
        <title>Red Clover (Trifolium pratense) and Zigzag Clover (T. medium) - A Picture of Genomic Similarities and Differences.</title>
        <authorList>
            <person name="Dluhosova J."/>
            <person name="Istvanek J."/>
            <person name="Nedelnik J."/>
            <person name="Repkova J."/>
        </authorList>
    </citation>
    <scope>NUCLEOTIDE SEQUENCE [LARGE SCALE GENOMIC DNA]</scope>
    <source>
        <strain evidence="3">cv. 10/8</strain>
        <tissue evidence="2">Leaf</tissue>
    </source>
</reference>
<keyword evidence="1" id="KW-0175">Coiled coil</keyword>
<sequence length="119" mass="13368">MTLQEAVTEIRRLQAKMVTIEQERASKSTEQEEEEIIESQPLSQALWDSRVPENFKTPHLPTFDGKSDPLEHLMAVGTQTAIIGAAEHLKCKLLSGTFKDVALLHKNGIVNCFHTHHNP</sequence>
<feature type="coiled-coil region" evidence="1">
    <location>
        <begin position="3"/>
        <end position="30"/>
    </location>
</feature>
<proteinExistence type="predicted"/>
<name>A0A392R3Q4_9FABA</name>
<evidence type="ECO:0000313" key="2">
    <source>
        <dbReference type="EMBL" id="MCI31238.1"/>
    </source>
</evidence>
<comment type="caution">
    <text evidence="2">The sequence shown here is derived from an EMBL/GenBank/DDBJ whole genome shotgun (WGS) entry which is preliminary data.</text>
</comment>
<evidence type="ECO:0000256" key="1">
    <source>
        <dbReference type="SAM" id="Coils"/>
    </source>
</evidence>
<keyword evidence="3" id="KW-1185">Reference proteome</keyword>